<dbReference type="Proteomes" id="UP000589520">
    <property type="component" value="Unassembled WGS sequence"/>
</dbReference>
<feature type="domain" description="DUF4935" evidence="1">
    <location>
        <begin position="4"/>
        <end position="183"/>
    </location>
</feature>
<reference evidence="2 3" key="1">
    <citation type="submission" date="2020-07" db="EMBL/GenBank/DDBJ databases">
        <title>Genomic Encyclopedia of Type Strains, Phase IV (KMG-V): Genome sequencing to study the core and pangenomes of soil and plant-associated prokaryotes.</title>
        <authorList>
            <person name="Whitman W."/>
        </authorList>
    </citation>
    <scope>NUCLEOTIDE SEQUENCE [LARGE SCALE GENOMIC DNA]</scope>
    <source>
        <strain evidence="2 3">X4EP2</strain>
    </source>
</reference>
<organism evidence="2 3">
    <name type="scientific">Granulicella arctica</name>
    <dbReference type="NCBI Taxonomy" id="940613"/>
    <lineage>
        <taxon>Bacteria</taxon>
        <taxon>Pseudomonadati</taxon>
        <taxon>Acidobacteriota</taxon>
        <taxon>Terriglobia</taxon>
        <taxon>Terriglobales</taxon>
        <taxon>Acidobacteriaceae</taxon>
        <taxon>Granulicella</taxon>
    </lineage>
</organism>
<name>A0A7Y9PF02_9BACT</name>
<protein>
    <recommendedName>
        <fullName evidence="1">DUF4935 domain-containing protein</fullName>
    </recommendedName>
</protein>
<dbReference type="AlphaFoldDB" id="A0A7Y9PF02"/>
<evidence type="ECO:0000313" key="3">
    <source>
        <dbReference type="Proteomes" id="UP000589520"/>
    </source>
</evidence>
<evidence type="ECO:0000313" key="2">
    <source>
        <dbReference type="EMBL" id="NYF77958.1"/>
    </source>
</evidence>
<gene>
    <name evidence="2" type="ORF">HDF17_000245</name>
</gene>
<keyword evidence="3" id="KW-1185">Reference proteome</keyword>
<dbReference type="RefSeq" id="WP_179486984.1">
    <property type="nucleotide sequence ID" value="NZ_JACCCW010000001.1"/>
</dbReference>
<proteinExistence type="predicted"/>
<dbReference type="Pfam" id="PF16289">
    <property type="entry name" value="PIN_12"/>
    <property type="match status" value="1"/>
</dbReference>
<sequence length="345" mass="39756">MFKILIDTCVWLDVAKDRSQLPLLDVIDEMIRLDMLTLILPRVVLDEFKRNKERVAQEGRKSMSAHFRLVKDAVSKVGGEKKRLETVLSHLDDVNQKIPLIGGATADTLDRIEELMGRAEIIEPPESAILKAAKRAVQKRAPFHHNKNSMADAIIIETYAQCLLQKPSKGIRFAFVTHNKTDFSVEQGNHKLPHPDLANIFSPIKSLYFISLSEALRRVDPKHQIDYMLDLSWTEEPRGRTEISEAGHLLWNQIWYNRHWNRRCRVEDGSIRIVDVETDADRKGPRERTVQRNIWEGALAAAKRVEEEFGKENLGPWTDFEWGMINGKLSALNWVMGEEWDMLDT</sequence>
<accession>A0A7Y9PF02</accession>
<dbReference type="InterPro" id="IPR032557">
    <property type="entry name" value="DUF4935"/>
</dbReference>
<comment type="caution">
    <text evidence="2">The sequence shown here is derived from an EMBL/GenBank/DDBJ whole genome shotgun (WGS) entry which is preliminary data.</text>
</comment>
<evidence type="ECO:0000259" key="1">
    <source>
        <dbReference type="Pfam" id="PF16289"/>
    </source>
</evidence>
<dbReference type="EMBL" id="JACCCW010000001">
    <property type="protein sequence ID" value="NYF77958.1"/>
    <property type="molecule type" value="Genomic_DNA"/>
</dbReference>